<sequence>MSDQRAFRNFAEFYPDHLDDHSGADCLRFHFIECKLALSVVLWAVYRLMGDWGMFRDILIGRIRF</sequence>
<reference evidence="1 2" key="1">
    <citation type="submission" date="2018-07" db="EMBL/GenBank/DDBJ databases">
        <title>Freshwater and sediment microbial communities from various areas in North America, analyzing microbe dynamics in response to fracking.</title>
        <authorList>
            <person name="Lamendella R."/>
        </authorList>
    </citation>
    <scope>NUCLEOTIDE SEQUENCE [LARGE SCALE GENOMIC DNA]</scope>
    <source>
        <strain evidence="1 2">105B</strain>
    </source>
</reference>
<proteinExistence type="predicted"/>
<protein>
    <submittedName>
        <fullName evidence="1">Uncharacterized protein</fullName>
    </submittedName>
</protein>
<accession>A0A368XG71</accession>
<dbReference type="AlphaFoldDB" id="A0A368XG71"/>
<evidence type="ECO:0000313" key="1">
    <source>
        <dbReference type="EMBL" id="RCW66018.1"/>
    </source>
</evidence>
<gene>
    <name evidence="1" type="ORF">DET61_111123</name>
</gene>
<comment type="caution">
    <text evidence="1">The sequence shown here is derived from an EMBL/GenBank/DDBJ whole genome shotgun (WGS) entry which is preliminary data.</text>
</comment>
<organism evidence="1 2">
    <name type="scientific">Marinobacter nauticus</name>
    <name type="common">Marinobacter hydrocarbonoclasticus</name>
    <name type="synonym">Marinobacter aquaeolei</name>
    <dbReference type="NCBI Taxonomy" id="2743"/>
    <lineage>
        <taxon>Bacteria</taxon>
        <taxon>Pseudomonadati</taxon>
        <taxon>Pseudomonadota</taxon>
        <taxon>Gammaproteobacteria</taxon>
        <taxon>Pseudomonadales</taxon>
        <taxon>Marinobacteraceae</taxon>
        <taxon>Marinobacter</taxon>
    </lineage>
</organism>
<name>A0A368XG71_MARNT</name>
<dbReference type="Proteomes" id="UP000253647">
    <property type="component" value="Unassembled WGS sequence"/>
</dbReference>
<dbReference type="EMBL" id="QPJI01000011">
    <property type="protein sequence ID" value="RCW66018.1"/>
    <property type="molecule type" value="Genomic_DNA"/>
</dbReference>
<evidence type="ECO:0000313" key="2">
    <source>
        <dbReference type="Proteomes" id="UP000253647"/>
    </source>
</evidence>